<protein>
    <submittedName>
        <fullName evidence="1">Unnamed protein product</fullName>
    </submittedName>
</protein>
<sequence>MTIDKSDYIKISKPTKLEPFPVKATQEIVSPNEQQTAESQQQSQSSTHHEHDQQQQNIEPRRRNSSVHELTSTAKYDAGLRSADFYKRRLSPLRFKIRSMLRPLVEKESPFLANIQEKVRGPYLDLFFMYTANLGSHTFYVLLLPAPAWFGYLSVLRDLVLVLGLGIYFTGWVKDYLCLPRPKSPPLHRLTLSSYTAEEYGCPSSHTANATSVV</sequence>
<evidence type="ECO:0000313" key="1">
    <source>
        <dbReference type="EMBL" id="GMF02070.1"/>
    </source>
</evidence>
<evidence type="ECO:0000313" key="2">
    <source>
        <dbReference type="Proteomes" id="UP001165064"/>
    </source>
</evidence>
<dbReference type="EMBL" id="BSXS01012296">
    <property type="protein sequence ID" value="GMF02070.1"/>
    <property type="molecule type" value="Genomic_DNA"/>
</dbReference>
<keyword evidence="2" id="KW-1185">Reference proteome</keyword>
<gene>
    <name evidence="1" type="ORF">Amon02_001134600</name>
</gene>
<dbReference type="Proteomes" id="UP001165064">
    <property type="component" value="Unassembled WGS sequence"/>
</dbReference>
<reference evidence="1" key="1">
    <citation type="submission" date="2023-04" db="EMBL/GenBank/DDBJ databases">
        <title>Ambrosiozyma monospora NBRC 10751.</title>
        <authorList>
            <person name="Ichikawa N."/>
            <person name="Sato H."/>
            <person name="Tonouchi N."/>
        </authorList>
    </citation>
    <scope>NUCLEOTIDE SEQUENCE</scope>
    <source>
        <strain evidence="1">NBRC 10751</strain>
    </source>
</reference>
<accession>A0ACB5U4W0</accession>
<name>A0ACB5U4W0_AMBMO</name>
<comment type="caution">
    <text evidence="1">The sequence shown here is derived from an EMBL/GenBank/DDBJ whole genome shotgun (WGS) entry which is preliminary data.</text>
</comment>
<organism evidence="1 2">
    <name type="scientific">Ambrosiozyma monospora</name>
    <name type="common">Yeast</name>
    <name type="synonym">Endomycopsis monosporus</name>
    <dbReference type="NCBI Taxonomy" id="43982"/>
    <lineage>
        <taxon>Eukaryota</taxon>
        <taxon>Fungi</taxon>
        <taxon>Dikarya</taxon>
        <taxon>Ascomycota</taxon>
        <taxon>Saccharomycotina</taxon>
        <taxon>Pichiomycetes</taxon>
        <taxon>Pichiales</taxon>
        <taxon>Pichiaceae</taxon>
        <taxon>Ambrosiozyma</taxon>
    </lineage>
</organism>
<proteinExistence type="predicted"/>